<comment type="caution">
    <text evidence="1">The sequence shown here is derived from an EMBL/GenBank/DDBJ whole genome shotgun (WGS) entry which is preliminary data.</text>
</comment>
<dbReference type="EMBL" id="JBHSQV010000029">
    <property type="protein sequence ID" value="MFC5985690.1"/>
    <property type="molecule type" value="Genomic_DNA"/>
</dbReference>
<dbReference type="Proteomes" id="UP001596250">
    <property type="component" value="Unassembled WGS sequence"/>
</dbReference>
<organism evidence="1 2">
    <name type="scientific">Marinicrinis lubricantis</name>
    <dbReference type="NCBI Taxonomy" id="2086470"/>
    <lineage>
        <taxon>Bacteria</taxon>
        <taxon>Bacillati</taxon>
        <taxon>Bacillota</taxon>
        <taxon>Bacilli</taxon>
        <taxon>Bacillales</taxon>
        <taxon>Paenibacillaceae</taxon>
    </lineage>
</organism>
<evidence type="ECO:0000313" key="1">
    <source>
        <dbReference type="EMBL" id="MFC5985690.1"/>
    </source>
</evidence>
<evidence type="ECO:0000313" key="2">
    <source>
        <dbReference type="Proteomes" id="UP001596250"/>
    </source>
</evidence>
<sequence>MENEQHAYTVEFQDNYGVLYFENVKAVNQYEAKMEIIRKFPDVYIRAVSENETMP</sequence>
<name>A0ABW1IKY6_9BACL</name>
<dbReference type="RefSeq" id="WP_379892776.1">
    <property type="nucleotide sequence ID" value="NZ_CBCSCT010000012.1"/>
</dbReference>
<protein>
    <submittedName>
        <fullName evidence="1">Uncharacterized protein</fullName>
    </submittedName>
</protein>
<reference evidence="2" key="1">
    <citation type="journal article" date="2019" name="Int. J. Syst. Evol. Microbiol.">
        <title>The Global Catalogue of Microorganisms (GCM) 10K type strain sequencing project: providing services to taxonomists for standard genome sequencing and annotation.</title>
        <authorList>
            <consortium name="The Broad Institute Genomics Platform"/>
            <consortium name="The Broad Institute Genome Sequencing Center for Infectious Disease"/>
            <person name="Wu L."/>
            <person name="Ma J."/>
        </authorList>
    </citation>
    <scope>NUCLEOTIDE SEQUENCE [LARGE SCALE GENOMIC DNA]</scope>
    <source>
        <strain evidence="2">CCM 8749</strain>
    </source>
</reference>
<accession>A0ABW1IKY6</accession>
<proteinExistence type="predicted"/>
<gene>
    <name evidence="1" type="ORF">ACFPXP_04500</name>
</gene>
<keyword evidence="2" id="KW-1185">Reference proteome</keyword>